<dbReference type="SUPFAM" id="SSF50891">
    <property type="entry name" value="Cyclophilin-like"/>
    <property type="match status" value="1"/>
</dbReference>
<proteinExistence type="inferred from homology"/>
<comment type="function">
    <text evidence="4">PPIases accelerate the folding of proteins. It catalyzes the cis-trans isomerization of proline imidic peptide bonds in oligopeptides.</text>
</comment>
<feature type="domain" description="PPIase cyclophilin-type" evidence="6">
    <location>
        <begin position="26"/>
        <end position="189"/>
    </location>
</feature>
<dbReference type="PROSITE" id="PS00170">
    <property type="entry name" value="CSA_PPIASE_1"/>
    <property type="match status" value="1"/>
</dbReference>
<keyword evidence="8" id="KW-1185">Reference proteome</keyword>
<feature type="chain" id="PRO_5008274704" description="Peptidyl-prolyl cis-trans isomerase" evidence="4">
    <location>
        <begin position="17"/>
        <end position="282"/>
    </location>
</feature>
<evidence type="ECO:0000313" key="8">
    <source>
        <dbReference type="Proteomes" id="UP000078348"/>
    </source>
</evidence>
<comment type="catalytic activity">
    <reaction evidence="1 4">
        <text>[protein]-peptidylproline (omega=180) = [protein]-peptidylproline (omega=0)</text>
        <dbReference type="Rhea" id="RHEA:16237"/>
        <dbReference type="Rhea" id="RHEA-COMP:10747"/>
        <dbReference type="Rhea" id="RHEA-COMP:10748"/>
        <dbReference type="ChEBI" id="CHEBI:83833"/>
        <dbReference type="ChEBI" id="CHEBI:83834"/>
        <dbReference type="EC" id="5.2.1.8"/>
    </reaction>
</comment>
<dbReference type="GO" id="GO:0005737">
    <property type="term" value="C:cytoplasm"/>
    <property type="evidence" value="ECO:0007669"/>
    <property type="project" value="TreeGrafter"/>
</dbReference>
<organism evidence="7 8">
    <name type="scientific">Blastocystis sp. subtype 1 (strain ATCC 50177 / NandII)</name>
    <dbReference type="NCBI Taxonomy" id="478820"/>
    <lineage>
        <taxon>Eukaryota</taxon>
        <taxon>Sar</taxon>
        <taxon>Stramenopiles</taxon>
        <taxon>Bigyra</taxon>
        <taxon>Opalozoa</taxon>
        <taxon>Opalinata</taxon>
        <taxon>Blastocystidae</taxon>
        <taxon>Blastocystis</taxon>
    </lineage>
</organism>
<dbReference type="Proteomes" id="UP000078348">
    <property type="component" value="Unassembled WGS sequence"/>
</dbReference>
<dbReference type="Gene3D" id="2.40.100.10">
    <property type="entry name" value="Cyclophilin-like"/>
    <property type="match status" value="1"/>
</dbReference>
<keyword evidence="4" id="KW-0732">Signal</keyword>
<feature type="compositionally biased region" description="Acidic residues" evidence="5">
    <location>
        <begin position="193"/>
        <end position="255"/>
    </location>
</feature>
<dbReference type="InterPro" id="IPR029000">
    <property type="entry name" value="Cyclophilin-like_dom_sf"/>
</dbReference>
<evidence type="ECO:0000256" key="4">
    <source>
        <dbReference type="RuleBase" id="RU363019"/>
    </source>
</evidence>
<accession>A0A196SLX6</accession>
<dbReference type="InterPro" id="IPR002130">
    <property type="entry name" value="Cyclophilin-type_PPIase_dom"/>
</dbReference>
<dbReference type="GO" id="GO:0016018">
    <property type="term" value="F:cyclosporin A binding"/>
    <property type="evidence" value="ECO:0007669"/>
    <property type="project" value="TreeGrafter"/>
</dbReference>
<sequence>MRSVTLFALCCFIVAAAKPAITDYVFLDIAIDGDAAGRLTIGLYGDVVPKTVKNFVGLCTGDYGFGKKGYPLSYRNSVFHRIIPGFMAQGGDFTSGDGRGGESIYGRKFEDENFDIKHDRKGIVSMANSGEDTNGSQFFITTVATPWLDGHHVAFGIVVDGMEVLDEIEKCGSKSGKPTAVVRIMNCGLLDEDGEEKKEEEDEKKEEVIEDDKKEEEEEEEEKKSEEEEEKEEEDEKGDEEDKKEEEEEEDGEDGDTIKLTKREKAIVKEVLLLMKKQFLRD</sequence>
<evidence type="ECO:0000256" key="2">
    <source>
        <dbReference type="ARBA" id="ARBA00023110"/>
    </source>
</evidence>
<dbReference type="EMBL" id="LXWW01000009">
    <property type="protein sequence ID" value="OAO18058.1"/>
    <property type="molecule type" value="Genomic_DNA"/>
</dbReference>
<comment type="caution">
    <text evidence="7">The sequence shown here is derived from an EMBL/GenBank/DDBJ whole genome shotgun (WGS) entry which is preliminary data.</text>
</comment>
<dbReference type="PROSITE" id="PS50072">
    <property type="entry name" value="CSA_PPIASE_2"/>
    <property type="match status" value="1"/>
</dbReference>
<dbReference type="PRINTS" id="PR00153">
    <property type="entry name" value="CSAPPISMRASE"/>
</dbReference>
<dbReference type="FunFam" id="2.40.100.10:FF:000013">
    <property type="entry name" value="Peptidyl-prolyl cis-trans isomerase"/>
    <property type="match status" value="1"/>
</dbReference>
<dbReference type="Pfam" id="PF00160">
    <property type="entry name" value="Pro_isomerase"/>
    <property type="match status" value="1"/>
</dbReference>
<keyword evidence="3 4" id="KW-0413">Isomerase</keyword>
<dbReference type="STRING" id="478820.A0A196SLX6"/>
<feature type="region of interest" description="Disordered" evidence="5">
    <location>
        <begin position="193"/>
        <end position="264"/>
    </location>
</feature>
<dbReference type="GO" id="GO:0006457">
    <property type="term" value="P:protein folding"/>
    <property type="evidence" value="ECO:0007669"/>
    <property type="project" value="InterPro"/>
</dbReference>
<evidence type="ECO:0000259" key="6">
    <source>
        <dbReference type="PROSITE" id="PS50072"/>
    </source>
</evidence>
<name>A0A196SLX6_BLAHN</name>
<evidence type="ECO:0000256" key="3">
    <source>
        <dbReference type="ARBA" id="ARBA00023235"/>
    </source>
</evidence>
<dbReference type="GO" id="GO:0003755">
    <property type="term" value="F:peptidyl-prolyl cis-trans isomerase activity"/>
    <property type="evidence" value="ECO:0007669"/>
    <property type="project" value="UniProtKB-UniRule"/>
</dbReference>
<keyword evidence="2 4" id="KW-0697">Rotamase</keyword>
<dbReference type="PANTHER" id="PTHR11071:SF561">
    <property type="entry name" value="PEPTIDYL-PROLYL CIS-TRANS ISOMERASE D-RELATED"/>
    <property type="match status" value="1"/>
</dbReference>
<dbReference type="InterPro" id="IPR020892">
    <property type="entry name" value="Cyclophilin-type_PPIase_CS"/>
</dbReference>
<dbReference type="PANTHER" id="PTHR11071">
    <property type="entry name" value="PEPTIDYL-PROLYL CIS-TRANS ISOMERASE"/>
    <property type="match status" value="1"/>
</dbReference>
<dbReference type="AlphaFoldDB" id="A0A196SLX6"/>
<evidence type="ECO:0000256" key="5">
    <source>
        <dbReference type="SAM" id="MobiDB-lite"/>
    </source>
</evidence>
<gene>
    <name evidence="7" type="ORF">AV274_0206</name>
</gene>
<evidence type="ECO:0000313" key="7">
    <source>
        <dbReference type="EMBL" id="OAO18058.1"/>
    </source>
</evidence>
<comment type="similarity">
    <text evidence="4">Belongs to the cyclophilin-type PPIase family.</text>
</comment>
<protein>
    <recommendedName>
        <fullName evidence="4">Peptidyl-prolyl cis-trans isomerase</fullName>
        <shortName evidence="4">PPIase</shortName>
        <ecNumber evidence="4">5.2.1.8</ecNumber>
    </recommendedName>
</protein>
<reference evidence="7 8" key="1">
    <citation type="submission" date="2016-05" db="EMBL/GenBank/DDBJ databases">
        <title>Nuclear genome of Blastocystis sp. subtype 1 NandII.</title>
        <authorList>
            <person name="Gentekaki E."/>
            <person name="Curtis B."/>
            <person name="Stairs C."/>
            <person name="Eme L."/>
            <person name="Herman E."/>
            <person name="Klimes V."/>
            <person name="Arias M.C."/>
            <person name="Elias M."/>
            <person name="Hilliou F."/>
            <person name="Klute M."/>
            <person name="Malik S.-B."/>
            <person name="Pightling A."/>
            <person name="Rachubinski R."/>
            <person name="Salas D."/>
            <person name="Schlacht A."/>
            <person name="Suga H."/>
            <person name="Archibald J."/>
            <person name="Ball S.G."/>
            <person name="Clark G."/>
            <person name="Dacks J."/>
            <person name="Van Der Giezen M."/>
            <person name="Tsaousis A."/>
            <person name="Roger A."/>
        </authorList>
    </citation>
    <scope>NUCLEOTIDE SEQUENCE [LARGE SCALE GENOMIC DNA]</scope>
    <source>
        <strain evidence="8">ATCC 50177 / NandII</strain>
    </source>
</reference>
<feature type="signal peptide" evidence="4">
    <location>
        <begin position="1"/>
        <end position="16"/>
    </location>
</feature>
<evidence type="ECO:0000256" key="1">
    <source>
        <dbReference type="ARBA" id="ARBA00000971"/>
    </source>
</evidence>
<dbReference type="EC" id="5.2.1.8" evidence="4"/>
<dbReference type="OrthoDB" id="193499at2759"/>